<dbReference type="GO" id="GO:0003677">
    <property type="term" value="F:DNA binding"/>
    <property type="evidence" value="ECO:0007669"/>
    <property type="project" value="InterPro"/>
</dbReference>
<dbReference type="InterPro" id="IPR009057">
    <property type="entry name" value="Homeodomain-like_sf"/>
</dbReference>
<dbReference type="InterPro" id="IPR036388">
    <property type="entry name" value="WH-like_DNA-bd_sf"/>
</dbReference>
<dbReference type="Gene3D" id="1.10.10.10">
    <property type="entry name" value="Winged helix-like DNA-binding domain superfamily/Winged helix DNA-binding domain"/>
    <property type="match status" value="1"/>
</dbReference>
<dbReference type="RefSeq" id="WP_002178318.1">
    <property type="nucleotide sequence ID" value="NZ_JH791880.1"/>
</dbReference>
<feature type="non-terminal residue" evidence="1">
    <location>
        <position position="51"/>
    </location>
</feature>
<dbReference type="GO" id="GO:0006313">
    <property type="term" value="P:DNA transposition"/>
    <property type="evidence" value="ECO:0007669"/>
    <property type="project" value="InterPro"/>
</dbReference>
<dbReference type="AlphaFoldDB" id="A0A9W5L471"/>
<proteinExistence type="predicted"/>
<evidence type="ECO:0000313" key="2">
    <source>
        <dbReference type="Proteomes" id="UP000006967"/>
    </source>
</evidence>
<dbReference type="SUPFAM" id="SSF46689">
    <property type="entry name" value="Homeodomain-like"/>
    <property type="match status" value="1"/>
</dbReference>
<dbReference type="GO" id="GO:0004803">
    <property type="term" value="F:transposase activity"/>
    <property type="evidence" value="ECO:0007669"/>
    <property type="project" value="InterPro"/>
</dbReference>
<name>A0A9W5L471_BACCE</name>
<evidence type="ECO:0000313" key="1">
    <source>
        <dbReference type="EMBL" id="EJR76603.1"/>
    </source>
</evidence>
<evidence type="ECO:0008006" key="3">
    <source>
        <dbReference type="Google" id="ProtNLM"/>
    </source>
</evidence>
<accession>A0A9W5L471</accession>
<dbReference type="InterPro" id="IPR002514">
    <property type="entry name" value="Transposase_8"/>
</dbReference>
<sequence length="51" mass="5884">MTKFTSEDKMNAVIHYQDGSESIKDIAKSLGANHEVVRMWIKQFEYHGIQA</sequence>
<dbReference type="EMBL" id="AHFG01000010">
    <property type="protein sequence ID" value="EJR76603.1"/>
    <property type="molecule type" value="Genomic_DNA"/>
</dbReference>
<organism evidence="1 2">
    <name type="scientific">Bacillus cereus VD154</name>
    <dbReference type="NCBI Taxonomy" id="1053238"/>
    <lineage>
        <taxon>Bacteria</taxon>
        <taxon>Bacillati</taxon>
        <taxon>Bacillota</taxon>
        <taxon>Bacilli</taxon>
        <taxon>Bacillales</taxon>
        <taxon>Bacillaceae</taxon>
        <taxon>Bacillus</taxon>
        <taxon>Bacillus cereus group</taxon>
    </lineage>
</organism>
<dbReference type="Proteomes" id="UP000006967">
    <property type="component" value="Unassembled WGS sequence"/>
</dbReference>
<gene>
    <name evidence="1" type="ORF">IK5_00877</name>
</gene>
<comment type="caution">
    <text evidence="1">The sequence shown here is derived from an EMBL/GenBank/DDBJ whole genome shotgun (WGS) entry which is preliminary data.</text>
</comment>
<reference evidence="1 2" key="1">
    <citation type="submission" date="2012-04" db="EMBL/GenBank/DDBJ databases">
        <title>The Genome Sequence of Bacillus cereus VD154.</title>
        <authorList>
            <consortium name="The Broad Institute Genome Sequencing Platform"/>
            <consortium name="The Broad Institute Genome Sequencing Center for Infectious Disease"/>
            <person name="Feldgarden M."/>
            <person name="Van der Auwera G.A."/>
            <person name="Mahillon J."/>
            <person name="Duprez V."/>
            <person name="Timmery S."/>
            <person name="Mattelet C."/>
            <person name="Dierick K."/>
            <person name="Sun M."/>
            <person name="Yu Z."/>
            <person name="Zhu L."/>
            <person name="Hu X."/>
            <person name="Shank E.B."/>
            <person name="Swiecicka I."/>
            <person name="Hansen B.M."/>
            <person name="Andrup L."/>
            <person name="Young S.K."/>
            <person name="Zeng Q."/>
            <person name="Gargeya S."/>
            <person name="Fitzgerald M."/>
            <person name="Haas B."/>
            <person name="Abouelleil A."/>
            <person name="Alvarado L."/>
            <person name="Arachchi H.M."/>
            <person name="Berlin A."/>
            <person name="Chapman S.B."/>
            <person name="Goldberg J."/>
            <person name="Griggs A."/>
            <person name="Gujja S."/>
            <person name="Hansen M."/>
            <person name="Howarth C."/>
            <person name="Imamovic A."/>
            <person name="Larimer J."/>
            <person name="McCowen C."/>
            <person name="Montmayeur A."/>
            <person name="Murphy C."/>
            <person name="Neiman D."/>
            <person name="Pearson M."/>
            <person name="Priest M."/>
            <person name="Roberts A."/>
            <person name="Saif S."/>
            <person name="Shea T."/>
            <person name="Sisk P."/>
            <person name="Sykes S."/>
            <person name="Wortman J."/>
            <person name="Nusbaum C."/>
            <person name="Birren B."/>
        </authorList>
    </citation>
    <scope>NUCLEOTIDE SEQUENCE [LARGE SCALE GENOMIC DNA]</scope>
    <source>
        <strain evidence="1 2">VD154</strain>
    </source>
</reference>
<protein>
    <recommendedName>
        <fullName evidence="3">Transposase</fullName>
    </recommendedName>
</protein>
<dbReference type="Pfam" id="PF01527">
    <property type="entry name" value="HTH_Tnp_1"/>
    <property type="match status" value="1"/>
</dbReference>